<dbReference type="GO" id="GO:0016829">
    <property type="term" value="F:lyase activity"/>
    <property type="evidence" value="ECO:0007669"/>
    <property type="project" value="UniProtKB-KW"/>
</dbReference>
<dbReference type="AlphaFoldDB" id="A0A542DFY4"/>
<dbReference type="InterPro" id="IPR029045">
    <property type="entry name" value="ClpP/crotonase-like_dom_sf"/>
</dbReference>
<gene>
    <name evidence="4" type="ORF">FB471_1693</name>
</gene>
<dbReference type="SUPFAM" id="SSF52096">
    <property type="entry name" value="ClpP/crotonase"/>
    <property type="match status" value="1"/>
</dbReference>
<accession>A0A542DFY4</accession>
<dbReference type="EMBL" id="VFML01000001">
    <property type="protein sequence ID" value="TQJ01976.1"/>
    <property type="molecule type" value="Genomic_DNA"/>
</dbReference>
<reference evidence="4 5" key="1">
    <citation type="submission" date="2019-06" db="EMBL/GenBank/DDBJ databases">
        <title>Sequencing the genomes of 1000 actinobacteria strains.</title>
        <authorList>
            <person name="Klenk H.-P."/>
        </authorList>
    </citation>
    <scope>NUCLEOTIDE SEQUENCE [LARGE SCALE GENOMIC DNA]</scope>
    <source>
        <strain evidence="4 5">DSM 45679</strain>
    </source>
</reference>
<name>A0A542DFY4_AMYCI</name>
<dbReference type="RefSeq" id="WP_141996764.1">
    <property type="nucleotide sequence ID" value="NZ_VFML01000001.1"/>
</dbReference>
<dbReference type="CDD" id="cd06558">
    <property type="entry name" value="crotonase-like"/>
    <property type="match status" value="1"/>
</dbReference>
<evidence type="ECO:0000313" key="4">
    <source>
        <dbReference type="EMBL" id="TQJ01976.1"/>
    </source>
</evidence>
<sequence>MTGAEVLVETTGPVARVVLNRPHARNALNLPTCLALREAFERLDAEPGTRVVLVEGNGPTFCAGADLKERSGKDAAWVRGRRQASFAAYEAIERCSKPVVALLHGAVVGSGGEIAMSCDFAVATSSASFRFPEPHWGTVGATQRLQRVIGPRRAKELLFTNRVMTAAEALRVGLVTRLVEPEELATTGAELAARIAEAPELAITLTKQAVDLGTETDLDRGIRIEMAAIERNLAEGGSRAEVDTIAGKAADQDQEA</sequence>
<dbReference type="PANTHER" id="PTHR11941:SF169">
    <property type="entry name" value="(7AS)-7A-METHYL-1,5-DIOXO-2,3,5,6,7,7A-HEXAHYDRO-1H-INDENE-CARBOXYL-COA HYDROLASE"/>
    <property type="match status" value="1"/>
</dbReference>
<evidence type="ECO:0000256" key="3">
    <source>
        <dbReference type="ARBA" id="ARBA00023239"/>
    </source>
</evidence>
<keyword evidence="2" id="KW-0443">Lipid metabolism</keyword>
<comment type="similarity">
    <text evidence="1">Belongs to the enoyl-CoA hydratase/isomerase family.</text>
</comment>
<dbReference type="Proteomes" id="UP000320876">
    <property type="component" value="Unassembled WGS sequence"/>
</dbReference>
<organism evidence="4 5">
    <name type="scientific">Amycolatopsis cihanbeyliensis</name>
    <dbReference type="NCBI Taxonomy" id="1128664"/>
    <lineage>
        <taxon>Bacteria</taxon>
        <taxon>Bacillati</taxon>
        <taxon>Actinomycetota</taxon>
        <taxon>Actinomycetes</taxon>
        <taxon>Pseudonocardiales</taxon>
        <taxon>Pseudonocardiaceae</taxon>
        <taxon>Amycolatopsis</taxon>
    </lineage>
</organism>
<comment type="caution">
    <text evidence="4">The sequence shown here is derived from an EMBL/GenBank/DDBJ whole genome shotgun (WGS) entry which is preliminary data.</text>
</comment>
<dbReference type="GO" id="GO:0006635">
    <property type="term" value="P:fatty acid beta-oxidation"/>
    <property type="evidence" value="ECO:0007669"/>
    <property type="project" value="TreeGrafter"/>
</dbReference>
<dbReference type="Pfam" id="PF00378">
    <property type="entry name" value="ECH_1"/>
    <property type="match status" value="1"/>
</dbReference>
<evidence type="ECO:0000256" key="1">
    <source>
        <dbReference type="ARBA" id="ARBA00005254"/>
    </source>
</evidence>
<keyword evidence="5" id="KW-1185">Reference proteome</keyword>
<proteinExistence type="inferred from homology"/>
<keyword evidence="3" id="KW-0456">Lyase</keyword>
<evidence type="ECO:0000256" key="2">
    <source>
        <dbReference type="ARBA" id="ARBA00023098"/>
    </source>
</evidence>
<dbReference type="PANTHER" id="PTHR11941">
    <property type="entry name" value="ENOYL-COA HYDRATASE-RELATED"/>
    <property type="match status" value="1"/>
</dbReference>
<evidence type="ECO:0000313" key="5">
    <source>
        <dbReference type="Proteomes" id="UP000320876"/>
    </source>
</evidence>
<dbReference type="Gene3D" id="3.90.226.10">
    <property type="entry name" value="2-enoyl-CoA Hydratase, Chain A, domain 1"/>
    <property type="match status" value="1"/>
</dbReference>
<dbReference type="OrthoDB" id="8452484at2"/>
<protein>
    <submittedName>
        <fullName evidence="4">Enoyl-CoA hydratase</fullName>
    </submittedName>
</protein>
<dbReference type="InterPro" id="IPR001753">
    <property type="entry name" value="Enoyl-CoA_hydra/iso"/>
</dbReference>